<evidence type="ECO:0000256" key="6">
    <source>
        <dbReference type="PIRSR" id="PIRSR600101-2"/>
    </source>
</evidence>
<dbReference type="PRINTS" id="PR01210">
    <property type="entry name" value="GGTRANSPTASE"/>
</dbReference>
<comment type="catalytic activity">
    <reaction evidence="4 7">
        <text>an N-terminal (5-L-glutamyl)-[peptide] + an alpha-amino acid = 5-L-glutamyl amino acid + an N-terminal L-alpha-aminoacyl-[peptide]</text>
        <dbReference type="Rhea" id="RHEA:23904"/>
        <dbReference type="Rhea" id="RHEA-COMP:9780"/>
        <dbReference type="Rhea" id="RHEA-COMP:9795"/>
        <dbReference type="ChEBI" id="CHEBI:77644"/>
        <dbReference type="ChEBI" id="CHEBI:78597"/>
        <dbReference type="ChEBI" id="CHEBI:78599"/>
        <dbReference type="ChEBI" id="CHEBI:78608"/>
        <dbReference type="EC" id="2.3.2.2"/>
    </reaction>
</comment>
<dbReference type="InterPro" id="IPR043137">
    <property type="entry name" value="GGT_ssub_C"/>
</dbReference>
<dbReference type="OrthoDB" id="5297205at2"/>
<comment type="PTM">
    <text evidence="7">Cleaved by autocatalysis into a large and a small subunit.</text>
</comment>
<protein>
    <recommendedName>
        <fullName evidence="7">Glutathione hydrolase proenzyme</fullName>
        <ecNumber evidence="7">2.3.2.2</ecNumber>
        <ecNumber evidence="7">3.4.19.13</ecNumber>
    </recommendedName>
    <component>
        <recommendedName>
            <fullName evidence="7">Glutathione hydrolase large chain</fullName>
        </recommendedName>
    </component>
    <component>
        <recommendedName>
            <fullName evidence="7">Glutathione hydrolase small chain</fullName>
        </recommendedName>
    </component>
</protein>
<dbReference type="SUPFAM" id="SSF56235">
    <property type="entry name" value="N-terminal nucleophile aminohydrolases (Ntn hydrolases)"/>
    <property type="match status" value="1"/>
</dbReference>
<name>F9UCJ9_9GAMM</name>
<dbReference type="eggNOG" id="COG0405">
    <property type="taxonomic scope" value="Bacteria"/>
</dbReference>
<dbReference type="GO" id="GO:0103068">
    <property type="term" value="F:leukotriene C4 gamma-glutamyl transferase activity"/>
    <property type="evidence" value="ECO:0007669"/>
    <property type="project" value="UniProtKB-EC"/>
</dbReference>
<dbReference type="GO" id="GO:0006751">
    <property type="term" value="P:glutathione catabolic process"/>
    <property type="evidence" value="ECO:0007669"/>
    <property type="project" value="UniProtKB-UniRule"/>
</dbReference>
<feature type="binding site" evidence="6">
    <location>
        <begin position="409"/>
        <end position="411"/>
    </location>
    <ligand>
        <name>L-glutamate</name>
        <dbReference type="ChEBI" id="CHEBI:29985"/>
    </ligand>
</feature>
<comment type="catalytic activity">
    <reaction evidence="2 7">
        <text>glutathione + H2O = L-cysteinylglycine + L-glutamate</text>
        <dbReference type="Rhea" id="RHEA:28807"/>
        <dbReference type="ChEBI" id="CHEBI:15377"/>
        <dbReference type="ChEBI" id="CHEBI:29985"/>
        <dbReference type="ChEBI" id="CHEBI:57925"/>
        <dbReference type="ChEBI" id="CHEBI:61694"/>
        <dbReference type="EC" id="3.4.19.13"/>
    </reaction>
</comment>
<dbReference type="InterPro" id="IPR051792">
    <property type="entry name" value="GGT_bact"/>
</dbReference>
<keyword evidence="7" id="KW-0865">Zymogen</keyword>
<dbReference type="PATRIC" id="fig|768671.3.peg.2807"/>
<dbReference type="EC" id="3.4.19.13" evidence="7"/>
<sequence>MSVSPARADRVRSTAGRIRAFWRGAAWIAALLLASAGVRAACDGPQIRPDQAAIASAHPLATEAGLKILEAGGNAFDAAVAVTAALAVVEPYGSGIGGGGFWLLHRAQDCLEIMLDGRERAPLAAHRDLFLDDAGQFDPAAALDGPLSAGIPGTPAALVQLAEQYGRVPLAQTLAPAIGLARDGFEIGDRYRRVAAWRLSALRASPAATAQFLLDGEVPPRGHRLHQPDLADTLERLASDGHAGFYAGETAERLISGVRAAGGIWTPEDLAEYRAVEREPIVGSFRGWRIVSAAPPSSGGVLLVQILNMLSAIEPRPESGAARIHALTESMRRAYRDRARYLGDPDHVQMPIERLTHPYYAAGLIRDVDPTRATPSTTAGTDTASSEGRDTTHFSILDREGNRVAATLSINYPFGSGFVPPGTGVLLNDEMDDFSAQPGVANAYGLVGGEANAIAPGKRMLSSMSPTFLESRETVAILGTPGGSRIITMVLQGILGVVDGVPLEDWIAQPRIHHQYLPDRLEFESGALSPAELGELTAMGHRLELLSRPIGDMQAIVWDRANGQVKAASDPRGAGHAEVR</sequence>
<dbReference type="Gene3D" id="1.10.246.130">
    <property type="match status" value="1"/>
</dbReference>
<comment type="catalytic activity">
    <reaction evidence="1 7">
        <text>an S-substituted glutathione + H2O = an S-substituted L-cysteinylglycine + L-glutamate</text>
        <dbReference type="Rhea" id="RHEA:59468"/>
        <dbReference type="ChEBI" id="CHEBI:15377"/>
        <dbReference type="ChEBI" id="CHEBI:29985"/>
        <dbReference type="ChEBI" id="CHEBI:90779"/>
        <dbReference type="ChEBI" id="CHEBI:143103"/>
        <dbReference type="EC" id="3.4.19.13"/>
    </reaction>
</comment>
<comment type="similarity">
    <text evidence="7">Belongs to the gamma-glutamyltransferase family.</text>
</comment>
<dbReference type="PANTHER" id="PTHR43199:SF6">
    <property type="entry name" value="GLUTATHIONE HYDROLASE PROENZYME"/>
    <property type="match status" value="1"/>
</dbReference>
<evidence type="ECO:0000313" key="10">
    <source>
        <dbReference type="Proteomes" id="UP000005459"/>
    </source>
</evidence>
<dbReference type="GO" id="GO:0036374">
    <property type="term" value="F:glutathione hydrolase activity"/>
    <property type="evidence" value="ECO:0007669"/>
    <property type="project" value="UniProtKB-UniRule"/>
</dbReference>
<dbReference type="STRING" id="768671.ThimaDRAFT_2651"/>
<keyword evidence="10" id="KW-1185">Reference proteome</keyword>
<dbReference type="InterPro" id="IPR043138">
    <property type="entry name" value="GGT_lsub"/>
</dbReference>
<dbReference type="InterPro" id="IPR000101">
    <property type="entry name" value="GGT_peptidase"/>
</dbReference>
<dbReference type="UniPathway" id="UPA00204"/>
<gene>
    <name evidence="9" type="ORF">ThimaDRAFT_2651</name>
</gene>
<feature type="binding site" evidence="6">
    <location>
        <position position="118"/>
    </location>
    <ligand>
        <name>L-glutamate</name>
        <dbReference type="ChEBI" id="CHEBI:29985"/>
    </ligand>
</feature>
<dbReference type="PANTHER" id="PTHR43199">
    <property type="entry name" value="GLUTATHIONE HYDROLASE"/>
    <property type="match status" value="1"/>
</dbReference>
<evidence type="ECO:0000313" key="9">
    <source>
        <dbReference type="EMBL" id="EGV18112.1"/>
    </source>
</evidence>
<evidence type="ECO:0000256" key="7">
    <source>
        <dbReference type="RuleBase" id="RU368036"/>
    </source>
</evidence>
<feature type="compositionally biased region" description="Polar residues" evidence="8">
    <location>
        <begin position="373"/>
        <end position="386"/>
    </location>
</feature>
<evidence type="ECO:0000256" key="4">
    <source>
        <dbReference type="ARBA" id="ARBA00047417"/>
    </source>
</evidence>
<evidence type="ECO:0000256" key="1">
    <source>
        <dbReference type="ARBA" id="ARBA00001049"/>
    </source>
</evidence>
<dbReference type="EMBL" id="AFWV01000008">
    <property type="protein sequence ID" value="EGV18112.1"/>
    <property type="molecule type" value="Genomic_DNA"/>
</dbReference>
<keyword evidence="7" id="KW-0317">Glutathione biosynthesis</keyword>
<feature type="active site" description="Nucleophile" evidence="5">
    <location>
        <position position="391"/>
    </location>
</feature>
<comment type="subunit">
    <text evidence="7">This enzyme consists of two polypeptide chains, which are synthesized in precursor form from a single polypeptide.</text>
</comment>
<dbReference type="Proteomes" id="UP000005459">
    <property type="component" value="Unassembled WGS sequence"/>
</dbReference>
<evidence type="ECO:0000256" key="2">
    <source>
        <dbReference type="ARBA" id="ARBA00001089"/>
    </source>
</evidence>
<keyword evidence="3 7" id="KW-0012">Acyltransferase</keyword>
<dbReference type="RefSeq" id="WP_007193524.1">
    <property type="nucleotide sequence ID" value="NZ_AFWV01000008.1"/>
</dbReference>
<evidence type="ECO:0000256" key="8">
    <source>
        <dbReference type="SAM" id="MobiDB-lite"/>
    </source>
</evidence>
<keyword evidence="7 9" id="KW-0808">Transferase</keyword>
<dbReference type="EC" id="2.3.2.2" evidence="7"/>
<feature type="binding site" evidence="6">
    <location>
        <position position="433"/>
    </location>
    <ligand>
        <name>L-glutamate</name>
        <dbReference type="ChEBI" id="CHEBI:29985"/>
    </ligand>
</feature>
<dbReference type="GO" id="GO:0006750">
    <property type="term" value="P:glutathione biosynthetic process"/>
    <property type="evidence" value="ECO:0007669"/>
    <property type="project" value="UniProtKB-KW"/>
</dbReference>
<dbReference type="MEROPS" id="T03.001"/>
<dbReference type="AlphaFoldDB" id="F9UCJ9"/>
<keyword evidence="7" id="KW-0378">Hydrolase</keyword>
<feature type="binding site" evidence="6">
    <location>
        <begin position="462"/>
        <end position="463"/>
    </location>
    <ligand>
        <name>L-glutamate</name>
        <dbReference type="ChEBI" id="CHEBI:29985"/>
    </ligand>
</feature>
<evidence type="ECO:0000256" key="5">
    <source>
        <dbReference type="PIRSR" id="PIRSR600101-1"/>
    </source>
</evidence>
<reference evidence="9 10" key="1">
    <citation type="submission" date="2011-06" db="EMBL/GenBank/DDBJ databases">
        <title>The draft genome of Thiocapsa marina 5811.</title>
        <authorList>
            <consortium name="US DOE Joint Genome Institute (JGI-PGF)"/>
            <person name="Lucas S."/>
            <person name="Han J."/>
            <person name="Cheng J.-F."/>
            <person name="Goodwin L."/>
            <person name="Pitluck S."/>
            <person name="Peters L."/>
            <person name="Land M.L."/>
            <person name="Hauser L."/>
            <person name="Vogl K."/>
            <person name="Liu Z."/>
            <person name="Imhoff J."/>
            <person name="Thiel V."/>
            <person name="Frigaard N.-U."/>
            <person name="Bryant D."/>
            <person name="Woyke T.J."/>
        </authorList>
    </citation>
    <scope>NUCLEOTIDE SEQUENCE [LARGE SCALE GENOMIC DNA]</scope>
    <source>
        <strain evidence="9 10">5811</strain>
    </source>
</reference>
<organism evidence="9 10">
    <name type="scientific">Thiocapsa marina 5811</name>
    <dbReference type="NCBI Taxonomy" id="768671"/>
    <lineage>
        <taxon>Bacteria</taxon>
        <taxon>Pseudomonadati</taxon>
        <taxon>Pseudomonadota</taxon>
        <taxon>Gammaproteobacteria</taxon>
        <taxon>Chromatiales</taxon>
        <taxon>Chromatiaceae</taxon>
        <taxon>Thiocapsa</taxon>
    </lineage>
</organism>
<dbReference type="InterPro" id="IPR029055">
    <property type="entry name" value="Ntn_hydrolases_N"/>
</dbReference>
<feature type="region of interest" description="Disordered" evidence="8">
    <location>
        <begin position="370"/>
        <end position="389"/>
    </location>
</feature>
<dbReference type="NCBIfam" id="TIGR00066">
    <property type="entry name" value="g_glut_trans"/>
    <property type="match status" value="1"/>
</dbReference>
<dbReference type="Pfam" id="PF01019">
    <property type="entry name" value="G_glu_transpept"/>
    <property type="match status" value="1"/>
</dbReference>
<proteinExistence type="inferred from homology"/>
<feature type="binding site" evidence="6">
    <location>
        <position position="483"/>
    </location>
    <ligand>
        <name>L-glutamate</name>
        <dbReference type="ChEBI" id="CHEBI:29985"/>
    </ligand>
</feature>
<comment type="pathway">
    <text evidence="7">Sulfur metabolism; glutathione metabolism.</text>
</comment>
<evidence type="ECO:0000256" key="3">
    <source>
        <dbReference type="ARBA" id="ARBA00023315"/>
    </source>
</evidence>
<accession>F9UCJ9</accession>
<dbReference type="Gene3D" id="3.60.20.40">
    <property type="match status" value="1"/>
</dbReference>